<dbReference type="AlphaFoldDB" id="A0A7W9BCI3"/>
<sequence>MLTLSPGEARRIALTAQGFNGIDRDASVNAARVRRTIRHLGLLQIDSVNVLVRAHYLPLFSRLGSYHRPILDQVSVERPRRFFEYWGHEASLLPVEAHPLFRWRMERARDGQGIWQRLAPFAGDRRGEADALLARIANNGPLAASDVSAAVQGKGMWEWSEAKHALEWLFWSGLVAATHRRTSFERVYDLPERVLPAAVLALPTPSARDGQRDLLARAARALGVATAGDLRDYYRLPVSDVATLLGELVEAGTITPVQVRGWRQTAFLHRDAVAGRRLGRGVLLSPFDPLVWRRERTERLFNFRYRLEIYTPADQREHGYYVLPFLLDGALVGRADLKADRVTGRLLVQQASLEPDAPPHAAAALWAELQRMANWLELVPVDPQRSAAMLDPAS</sequence>
<dbReference type="PANTHER" id="PTHR30528">
    <property type="entry name" value="CYTOPLASMIC PROTEIN"/>
    <property type="match status" value="1"/>
</dbReference>
<protein>
    <recommendedName>
        <fullName evidence="3">Cytoplasmic protein</fullName>
    </recommendedName>
</protein>
<accession>A0A7W9BCI3</accession>
<reference evidence="1 2" key="1">
    <citation type="submission" date="2020-08" db="EMBL/GenBank/DDBJ databases">
        <title>Genomic Encyclopedia of Type Strains, Phase IV (KMG-IV): sequencing the most valuable type-strain genomes for metagenomic binning, comparative biology and taxonomic classification.</title>
        <authorList>
            <person name="Goeker M."/>
        </authorList>
    </citation>
    <scope>NUCLEOTIDE SEQUENCE [LARGE SCALE GENOMIC DNA]</scope>
    <source>
        <strain evidence="1 2">DSM 100044</strain>
    </source>
</reference>
<evidence type="ECO:0000313" key="1">
    <source>
        <dbReference type="EMBL" id="MBB5714341.1"/>
    </source>
</evidence>
<comment type="caution">
    <text evidence="1">The sequence shown here is derived from an EMBL/GenBank/DDBJ whole genome shotgun (WGS) entry which is preliminary data.</text>
</comment>
<dbReference type="PANTHER" id="PTHR30528:SF0">
    <property type="entry name" value="CYTOPLASMIC PROTEIN"/>
    <property type="match status" value="1"/>
</dbReference>
<dbReference type="Pfam" id="PF06224">
    <property type="entry name" value="AlkZ-like"/>
    <property type="match status" value="1"/>
</dbReference>
<name>A0A7W9BCI3_9SPHN</name>
<dbReference type="RefSeq" id="WP_184055570.1">
    <property type="nucleotide sequence ID" value="NZ_JACIJK010000003.1"/>
</dbReference>
<gene>
    <name evidence="1" type="ORF">FHS94_001172</name>
</gene>
<dbReference type="EMBL" id="JACIJK010000003">
    <property type="protein sequence ID" value="MBB5714341.1"/>
    <property type="molecule type" value="Genomic_DNA"/>
</dbReference>
<proteinExistence type="predicted"/>
<evidence type="ECO:0000313" key="2">
    <source>
        <dbReference type="Proteomes" id="UP000546200"/>
    </source>
</evidence>
<evidence type="ECO:0008006" key="3">
    <source>
        <dbReference type="Google" id="ProtNLM"/>
    </source>
</evidence>
<dbReference type="Proteomes" id="UP000546200">
    <property type="component" value="Unassembled WGS sequence"/>
</dbReference>
<keyword evidence="2" id="KW-1185">Reference proteome</keyword>
<dbReference type="InterPro" id="IPR009351">
    <property type="entry name" value="AlkZ-like"/>
</dbReference>
<organism evidence="1 2">
    <name type="scientific">Sphingomonas aerophila</name>
    <dbReference type="NCBI Taxonomy" id="1344948"/>
    <lineage>
        <taxon>Bacteria</taxon>
        <taxon>Pseudomonadati</taxon>
        <taxon>Pseudomonadota</taxon>
        <taxon>Alphaproteobacteria</taxon>
        <taxon>Sphingomonadales</taxon>
        <taxon>Sphingomonadaceae</taxon>
        <taxon>Sphingomonas</taxon>
    </lineage>
</organism>